<comment type="caution">
    <text evidence="1">The sequence shown here is derived from an EMBL/GenBank/DDBJ whole genome shotgun (WGS) entry which is preliminary data.</text>
</comment>
<evidence type="ECO:0000313" key="1">
    <source>
        <dbReference type="EMBL" id="MDX4954032.1"/>
    </source>
</evidence>
<organism evidence="1 2">
    <name type="scientific">Delftia acidovorans</name>
    <name type="common">Pseudomonas acidovorans</name>
    <name type="synonym">Comamonas acidovorans</name>
    <dbReference type="NCBI Taxonomy" id="80866"/>
    <lineage>
        <taxon>Bacteria</taxon>
        <taxon>Pseudomonadati</taxon>
        <taxon>Pseudomonadota</taxon>
        <taxon>Betaproteobacteria</taxon>
        <taxon>Burkholderiales</taxon>
        <taxon>Comamonadaceae</taxon>
        <taxon>Delftia</taxon>
    </lineage>
</organism>
<reference evidence="1" key="1">
    <citation type="submission" date="2023-11" db="EMBL/GenBank/DDBJ databases">
        <title>Identification and selenium tolerance of Delftia acidovorans R3-25.</title>
        <authorList>
            <person name="Zhang S."/>
            <person name="Liu Y."/>
            <person name="Guo Y."/>
        </authorList>
    </citation>
    <scope>NUCLEOTIDE SEQUENCE</scope>
    <source>
        <strain evidence="1">R3-25</strain>
    </source>
</reference>
<dbReference type="EMBL" id="JAWWMZ010000003">
    <property type="protein sequence ID" value="MDX4954032.1"/>
    <property type="molecule type" value="Genomic_DNA"/>
</dbReference>
<protein>
    <submittedName>
        <fullName evidence="1">Uncharacterized protein</fullName>
    </submittedName>
</protein>
<proteinExistence type="predicted"/>
<name>A0AAJ2VA26_DELAC</name>
<dbReference type="AlphaFoldDB" id="A0AAJ2VA26"/>
<accession>A0AAJ2VA26</accession>
<dbReference type="Proteomes" id="UP001287445">
    <property type="component" value="Unassembled WGS sequence"/>
</dbReference>
<dbReference type="RefSeq" id="WP_013803302.1">
    <property type="nucleotide sequence ID" value="NZ_JAWWMZ010000003.1"/>
</dbReference>
<evidence type="ECO:0000313" key="2">
    <source>
        <dbReference type="Proteomes" id="UP001287445"/>
    </source>
</evidence>
<sequence>MQSISALSSVAITGELRQQAASSAVKNLFLVMQGSYGSLFLSKFATGVLDDGGRDLGVRAAMRVWSAALAKYDSSVIETAVARLPAAHPDFPPHLPQFEALCRAATPRSTHAELQGWTRLPAPGASPVRVQLVPVGDGKDWARRILARTRAGDQTITRAVLRNAMQAMGMDGWPR</sequence>
<gene>
    <name evidence="1" type="ORF">SGN30_11480</name>
</gene>